<proteinExistence type="predicted"/>
<evidence type="ECO:0008006" key="4">
    <source>
        <dbReference type="Google" id="ProtNLM"/>
    </source>
</evidence>
<feature type="chain" id="PRO_5020401137" description="Lipoprotein" evidence="1">
    <location>
        <begin position="26"/>
        <end position="124"/>
    </location>
</feature>
<dbReference type="AlphaFoldDB" id="A0A4Q6XGP9"/>
<dbReference type="PROSITE" id="PS51257">
    <property type="entry name" value="PROKAR_LIPOPROTEIN"/>
    <property type="match status" value="1"/>
</dbReference>
<comment type="caution">
    <text evidence="2">The sequence shown here is derived from an EMBL/GenBank/DDBJ whole genome shotgun (WGS) entry which is preliminary data.</text>
</comment>
<evidence type="ECO:0000313" key="2">
    <source>
        <dbReference type="EMBL" id="RZF59061.1"/>
    </source>
</evidence>
<dbReference type="RefSeq" id="WP_130160535.1">
    <property type="nucleotide sequence ID" value="NZ_SGIS01000097.1"/>
</dbReference>
<gene>
    <name evidence="2" type="ORF">EWE75_23835</name>
</gene>
<dbReference type="EMBL" id="SGIS01000097">
    <property type="protein sequence ID" value="RZF59061.1"/>
    <property type="molecule type" value="Genomic_DNA"/>
</dbReference>
<dbReference type="OrthoDB" id="5525900at2"/>
<accession>A0A4Q6XGP9</accession>
<dbReference type="Proteomes" id="UP000292085">
    <property type="component" value="Unassembled WGS sequence"/>
</dbReference>
<feature type="signal peptide" evidence="1">
    <location>
        <begin position="1"/>
        <end position="25"/>
    </location>
</feature>
<organism evidence="2 3">
    <name type="scientific">Sphingomonas populi</name>
    <dbReference type="NCBI Taxonomy" id="2484750"/>
    <lineage>
        <taxon>Bacteria</taxon>
        <taxon>Pseudomonadati</taxon>
        <taxon>Pseudomonadota</taxon>
        <taxon>Alphaproteobacteria</taxon>
        <taxon>Sphingomonadales</taxon>
        <taxon>Sphingomonadaceae</taxon>
        <taxon>Sphingomonas</taxon>
    </lineage>
</organism>
<evidence type="ECO:0000313" key="3">
    <source>
        <dbReference type="Proteomes" id="UP000292085"/>
    </source>
</evidence>
<evidence type="ECO:0000256" key="1">
    <source>
        <dbReference type="SAM" id="SignalP"/>
    </source>
</evidence>
<protein>
    <recommendedName>
        <fullName evidence="4">Lipoprotein</fullName>
    </recommendedName>
</protein>
<name>A0A4Q6XGP9_9SPHN</name>
<sequence>MRTLKAATLATILGAMSACSLNECANDTLASVQSPNGEQAAVLFERNCGATTAASIHLAIMPVGEMPNGKGNALIFSKMTADILSYQLHWIDGGHVHVSLPKGAEIYLRQQSVGAATIEVVRGS</sequence>
<keyword evidence="1" id="KW-0732">Signal</keyword>
<reference evidence="2 3" key="1">
    <citation type="submission" date="2019-02" db="EMBL/GenBank/DDBJ databases">
        <authorList>
            <person name="Li Y."/>
        </authorList>
    </citation>
    <scope>NUCLEOTIDE SEQUENCE [LARGE SCALE GENOMIC DNA]</scope>
    <source>
        <strain evidence="2 3">3-7</strain>
    </source>
</reference>
<keyword evidence="3" id="KW-1185">Reference proteome</keyword>